<dbReference type="OrthoDB" id="5587616at2759"/>
<dbReference type="GO" id="GO:0031267">
    <property type="term" value="F:small GTPase binding"/>
    <property type="evidence" value="ECO:0007669"/>
    <property type="project" value="InterPro"/>
</dbReference>
<organism evidence="5 6">
    <name type="scientific">Hydnum rufescens UP504</name>
    <dbReference type="NCBI Taxonomy" id="1448309"/>
    <lineage>
        <taxon>Eukaryota</taxon>
        <taxon>Fungi</taxon>
        <taxon>Dikarya</taxon>
        <taxon>Basidiomycota</taxon>
        <taxon>Agaricomycotina</taxon>
        <taxon>Agaricomycetes</taxon>
        <taxon>Cantharellales</taxon>
        <taxon>Hydnaceae</taxon>
        <taxon>Hydnum</taxon>
    </lineage>
</organism>
<keyword evidence="1" id="KW-0677">Repeat</keyword>
<feature type="region of interest" description="Disordered" evidence="3">
    <location>
        <begin position="357"/>
        <end position="427"/>
    </location>
</feature>
<feature type="domain" description="Importin N-terminal" evidence="4">
    <location>
        <begin position="158"/>
        <end position="234"/>
    </location>
</feature>
<feature type="region of interest" description="Disordered" evidence="3">
    <location>
        <begin position="86"/>
        <end position="121"/>
    </location>
</feature>
<dbReference type="InterPro" id="IPR001494">
    <property type="entry name" value="Importin-beta_N"/>
</dbReference>
<evidence type="ECO:0000256" key="3">
    <source>
        <dbReference type="SAM" id="MobiDB-lite"/>
    </source>
</evidence>
<dbReference type="GO" id="GO:0034080">
    <property type="term" value="P:CENP-A containing chromatin assembly"/>
    <property type="evidence" value="ECO:0007669"/>
    <property type="project" value="TreeGrafter"/>
</dbReference>
<evidence type="ECO:0000313" key="6">
    <source>
        <dbReference type="Proteomes" id="UP000886523"/>
    </source>
</evidence>
<dbReference type="PANTHER" id="PTHR15081">
    <property type="entry name" value="NUCLEAR AUTOANTIGENIC SPERM PROTEIN NASP -RELATED"/>
    <property type="match status" value="1"/>
</dbReference>
<dbReference type="GO" id="GO:0042393">
    <property type="term" value="F:histone binding"/>
    <property type="evidence" value="ECO:0007669"/>
    <property type="project" value="TreeGrafter"/>
</dbReference>
<dbReference type="InterPro" id="IPR019544">
    <property type="entry name" value="Tetratricopeptide_SHNi-TPR_dom"/>
</dbReference>
<dbReference type="SUPFAM" id="SSF48452">
    <property type="entry name" value="TPR-like"/>
    <property type="match status" value="1"/>
</dbReference>
<feature type="compositionally biased region" description="Basic and acidic residues" evidence="3">
    <location>
        <begin position="415"/>
        <end position="427"/>
    </location>
</feature>
<comment type="caution">
    <text evidence="5">The sequence shown here is derived from an EMBL/GenBank/DDBJ whole genome shotgun (WGS) entry which is preliminary data.</text>
</comment>
<dbReference type="GO" id="GO:0005654">
    <property type="term" value="C:nucleoplasm"/>
    <property type="evidence" value="ECO:0007669"/>
    <property type="project" value="TreeGrafter"/>
</dbReference>
<reference evidence="5" key="1">
    <citation type="journal article" date="2020" name="Nat. Commun.">
        <title>Large-scale genome sequencing of mycorrhizal fungi provides insights into the early evolution of symbiotic traits.</title>
        <authorList>
            <person name="Miyauchi S."/>
            <person name="Kiss E."/>
            <person name="Kuo A."/>
            <person name="Drula E."/>
            <person name="Kohler A."/>
            <person name="Sanchez-Garcia M."/>
            <person name="Morin E."/>
            <person name="Andreopoulos B."/>
            <person name="Barry K.W."/>
            <person name="Bonito G."/>
            <person name="Buee M."/>
            <person name="Carver A."/>
            <person name="Chen C."/>
            <person name="Cichocki N."/>
            <person name="Clum A."/>
            <person name="Culley D."/>
            <person name="Crous P.W."/>
            <person name="Fauchery L."/>
            <person name="Girlanda M."/>
            <person name="Hayes R.D."/>
            <person name="Keri Z."/>
            <person name="LaButti K."/>
            <person name="Lipzen A."/>
            <person name="Lombard V."/>
            <person name="Magnuson J."/>
            <person name="Maillard F."/>
            <person name="Murat C."/>
            <person name="Nolan M."/>
            <person name="Ohm R.A."/>
            <person name="Pangilinan J."/>
            <person name="Pereira M.F."/>
            <person name="Perotto S."/>
            <person name="Peter M."/>
            <person name="Pfister S."/>
            <person name="Riley R."/>
            <person name="Sitrit Y."/>
            <person name="Stielow J.B."/>
            <person name="Szollosi G."/>
            <person name="Zifcakova L."/>
            <person name="Stursova M."/>
            <person name="Spatafora J.W."/>
            <person name="Tedersoo L."/>
            <person name="Vaario L.M."/>
            <person name="Yamada A."/>
            <person name="Yan M."/>
            <person name="Wang P."/>
            <person name="Xu J."/>
            <person name="Bruns T."/>
            <person name="Baldrian P."/>
            <person name="Vilgalys R."/>
            <person name="Dunand C."/>
            <person name="Henrissat B."/>
            <person name="Grigoriev I.V."/>
            <person name="Hibbett D."/>
            <person name="Nagy L.G."/>
            <person name="Martin F.M."/>
        </authorList>
    </citation>
    <scope>NUCLEOTIDE SEQUENCE</scope>
    <source>
        <strain evidence="5">UP504</strain>
    </source>
</reference>
<accession>A0A9P6B9Q1</accession>
<keyword evidence="2" id="KW-0802">TPR repeat</keyword>
<dbReference type="PROSITE" id="PS50166">
    <property type="entry name" value="IMPORTIN_B_NT"/>
    <property type="match status" value="1"/>
</dbReference>
<sequence>MSEKESSSPVQNDGPVTIESSIEHAKRAFALGKMEEAVSFYATALELMTEKYGENAPESADLLFAYGKALLENAIAQSAVLGKEEPAVDDEAAMDASGSKSSRFHFGGDEEEDAEPEDKVLDLRNNPLPEEEDEENEEDADGGPEDDFNAAWEVLDLARAFYEKMDDEPSQLKLADSYVALGDVSLETGADALTLFPERVARSWPSTTEKFDQAITDYTAALNLKNRLLPLHHRQIAEAHWKLSMVLDLTSGRLGDAVQHVERAIASVDARLKVLGDGVQGTLSAPIAESSKGKGKATVVGIQIGDPIAALSKDEMASEIKEFEDLKAELELKARLEDLKTSPEKLEMSAPALAEQQLGKELNGSGAGSSAAALPVNDLSGMVRKKKKPAAPEAEPNESSGTNGKRKAEDDVEALPEKKPKIIDQTA</sequence>
<gene>
    <name evidence="5" type="ORF">BS47DRAFT_1388055</name>
</gene>
<dbReference type="Pfam" id="PF10516">
    <property type="entry name" value="SHNi-TPR"/>
    <property type="match status" value="1"/>
</dbReference>
<name>A0A9P6B9Q1_9AGAM</name>
<keyword evidence="6" id="KW-1185">Reference proteome</keyword>
<dbReference type="GO" id="GO:0006886">
    <property type="term" value="P:intracellular protein transport"/>
    <property type="evidence" value="ECO:0007669"/>
    <property type="project" value="InterPro"/>
</dbReference>
<dbReference type="EMBL" id="MU128917">
    <property type="protein sequence ID" value="KAF9519495.1"/>
    <property type="molecule type" value="Genomic_DNA"/>
</dbReference>
<dbReference type="InterPro" id="IPR051730">
    <property type="entry name" value="NASP-like"/>
</dbReference>
<dbReference type="AlphaFoldDB" id="A0A9P6B9Q1"/>
<evidence type="ECO:0000256" key="1">
    <source>
        <dbReference type="ARBA" id="ARBA00022737"/>
    </source>
</evidence>
<dbReference type="Gene3D" id="1.25.40.10">
    <property type="entry name" value="Tetratricopeptide repeat domain"/>
    <property type="match status" value="1"/>
</dbReference>
<evidence type="ECO:0000259" key="4">
    <source>
        <dbReference type="PROSITE" id="PS50166"/>
    </source>
</evidence>
<protein>
    <recommendedName>
        <fullName evidence="4">Importin N-terminal domain-containing protein</fullName>
    </recommendedName>
</protein>
<dbReference type="Proteomes" id="UP000886523">
    <property type="component" value="Unassembled WGS sequence"/>
</dbReference>
<dbReference type="InterPro" id="IPR011990">
    <property type="entry name" value="TPR-like_helical_dom_sf"/>
</dbReference>
<evidence type="ECO:0000256" key="2">
    <source>
        <dbReference type="ARBA" id="ARBA00022803"/>
    </source>
</evidence>
<dbReference type="PANTHER" id="PTHR15081:SF1">
    <property type="entry name" value="NUCLEAR AUTOANTIGENIC SPERM PROTEIN"/>
    <property type="match status" value="1"/>
</dbReference>
<proteinExistence type="predicted"/>
<dbReference type="GO" id="GO:0006335">
    <property type="term" value="P:DNA replication-dependent chromatin assembly"/>
    <property type="evidence" value="ECO:0007669"/>
    <property type="project" value="TreeGrafter"/>
</dbReference>
<evidence type="ECO:0000313" key="5">
    <source>
        <dbReference type="EMBL" id="KAF9519495.1"/>
    </source>
</evidence>